<proteinExistence type="predicted"/>
<keyword evidence="3" id="KW-1185">Reference proteome</keyword>
<evidence type="ECO:0000256" key="1">
    <source>
        <dbReference type="SAM" id="Phobius"/>
    </source>
</evidence>
<dbReference type="HOGENOM" id="CLU_3141470_0_0_6"/>
<gene>
    <name evidence="2" type="ORF">HMPREF9444_01237</name>
</gene>
<comment type="caution">
    <text evidence="2">The sequence shown here is derived from an EMBL/GenBank/DDBJ whole genome shotgun (WGS) entry which is preliminary data.</text>
</comment>
<keyword evidence="1" id="KW-1133">Transmembrane helix</keyword>
<accession>E8LKJ6</accession>
<dbReference type="EMBL" id="AEVO01000061">
    <property type="protein sequence ID" value="EFY06983.1"/>
    <property type="molecule type" value="Genomic_DNA"/>
</dbReference>
<sequence length="49" mass="5371">MDTLILIVITILVIIPCFLGLRRIIGTFTGKSSTCGCSSKECHCNDKKQ</sequence>
<keyword evidence="1" id="KW-0472">Membrane</keyword>
<keyword evidence="1" id="KW-0812">Transmembrane</keyword>
<dbReference type="RefSeq" id="WP_009143434.1">
    <property type="nucleotide sequence ID" value="NZ_GL830997.1"/>
</dbReference>
<feature type="transmembrane region" description="Helical" evidence="1">
    <location>
        <begin position="6"/>
        <end position="25"/>
    </location>
</feature>
<name>E8LKJ6_SUCHY</name>
<dbReference type="STRING" id="762983.HMPREF9444_01237"/>
<protein>
    <recommendedName>
        <fullName evidence="4">FeoB-associated Cys-rich membrane protein</fullName>
    </recommendedName>
</protein>
<dbReference type="Proteomes" id="UP000018458">
    <property type="component" value="Unassembled WGS sequence"/>
</dbReference>
<organism evidence="2 3">
    <name type="scientific">Succinatimonas hippei (strain DSM 22608 / JCM 16073 / KCTC 15190 / YIT 12066)</name>
    <dbReference type="NCBI Taxonomy" id="762983"/>
    <lineage>
        <taxon>Bacteria</taxon>
        <taxon>Pseudomonadati</taxon>
        <taxon>Pseudomonadota</taxon>
        <taxon>Gammaproteobacteria</taxon>
        <taxon>Aeromonadales</taxon>
        <taxon>Succinivibrionaceae</taxon>
        <taxon>Succinatimonas</taxon>
    </lineage>
</organism>
<evidence type="ECO:0000313" key="2">
    <source>
        <dbReference type="EMBL" id="EFY06983.1"/>
    </source>
</evidence>
<reference evidence="2 3" key="1">
    <citation type="submission" date="2011-01" db="EMBL/GenBank/DDBJ databases">
        <authorList>
            <person name="Weinstock G."/>
            <person name="Sodergren E."/>
            <person name="Clifton S."/>
            <person name="Fulton L."/>
            <person name="Fulton B."/>
            <person name="Courtney L."/>
            <person name="Fronick C."/>
            <person name="Harrison M."/>
            <person name="Strong C."/>
            <person name="Farmer C."/>
            <person name="Delahaunty K."/>
            <person name="Markovic C."/>
            <person name="Hall O."/>
            <person name="Minx P."/>
            <person name="Tomlinson C."/>
            <person name="Mitreva M."/>
            <person name="Hou S."/>
            <person name="Chen J."/>
            <person name="Wollam A."/>
            <person name="Pepin K.H."/>
            <person name="Johnson M."/>
            <person name="Bhonagiri V."/>
            <person name="Zhang X."/>
            <person name="Suruliraj S."/>
            <person name="Warren W."/>
            <person name="Chinwalla A."/>
            <person name="Mardis E.R."/>
            <person name="Wilson R.K."/>
        </authorList>
    </citation>
    <scope>NUCLEOTIDE SEQUENCE [LARGE SCALE GENOMIC DNA]</scope>
    <source>
        <strain evidence="3">DSM 22608 / JCM 16073 / KCTC 15190 / YIT 12066</strain>
    </source>
</reference>
<dbReference type="AlphaFoldDB" id="E8LKJ6"/>
<evidence type="ECO:0008006" key="4">
    <source>
        <dbReference type="Google" id="ProtNLM"/>
    </source>
</evidence>
<evidence type="ECO:0000313" key="3">
    <source>
        <dbReference type="Proteomes" id="UP000018458"/>
    </source>
</evidence>